<proteinExistence type="predicted"/>
<dbReference type="Proteomes" id="UP001301216">
    <property type="component" value="Unassembled WGS sequence"/>
</dbReference>
<reference evidence="2 3" key="1">
    <citation type="submission" date="2022-11" db="EMBL/GenBank/DDBJ databases">
        <title>Brucella sp. YY2X, whole genome shotgun sequencing project.</title>
        <authorList>
            <person name="Yang Y."/>
        </authorList>
    </citation>
    <scope>NUCLEOTIDE SEQUENCE [LARGE SCALE GENOMIC DNA]</scope>
    <source>
        <strain evidence="2 3">YY2X</strain>
    </source>
</reference>
<organism evidence="2 3">
    <name type="scientific">Ochrobactrum chromiisoli</name>
    <dbReference type="NCBI Taxonomy" id="2993941"/>
    <lineage>
        <taxon>Bacteria</taxon>
        <taxon>Pseudomonadati</taxon>
        <taxon>Pseudomonadota</taxon>
        <taxon>Alphaproteobacteria</taxon>
        <taxon>Hyphomicrobiales</taxon>
        <taxon>Brucellaceae</taxon>
        <taxon>Brucella/Ochrobactrum group</taxon>
        <taxon>Ochrobactrum</taxon>
    </lineage>
</organism>
<feature type="region of interest" description="Disordered" evidence="1">
    <location>
        <begin position="77"/>
        <end position="97"/>
    </location>
</feature>
<keyword evidence="3" id="KW-1185">Reference proteome</keyword>
<accession>A0ABT3QUS2</accession>
<dbReference type="RefSeq" id="WP_265987105.1">
    <property type="nucleotide sequence ID" value="NZ_JAPHAV010000028.1"/>
</dbReference>
<evidence type="ECO:0000313" key="3">
    <source>
        <dbReference type="Proteomes" id="UP001301216"/>
    </source>
</evidence>
<gene>
    <name evidence="2" type="ORF">OPR82_21940</name>
</gene>
<comment type="caution">
    <text evidence="2">The sequence shown here is derived from an EMBL/GenBank/DDBJ whole genome shotgun (WGS) entry which is preliminary data.</text>
</comment>
<feature type="compositionally biased region" description="Gly residues" evidence="1">
    <location>
        <begin position="87"/>
        <end position="97"/>
    </location>
</feature>
<dbReference type="EMBL" id="JAPHAV010000028">
    <property type="protein sequence ID" value="MCX2699364.1"/>
    <property type="molecule type" value="Genomic_DNA"/>
</dbReference>
<sequence length="97" mass="10801">MAHMTTVKCKCCKTPFEARTADVNRGWGKFCSKACKALKQYRRTGVSGPHYAASGRTVRQMAKGDYAASKFDDFEPYMHGGDDPHYTGGGWGEESRR</sequence>
<name>A0ABT3QUS2_9HYPH</name>
<evidence type="ECO:0000256" key="1">
    <source>
        <dbReference type="SAM" id="MobiDB-lite"/>
    </source>
</evidence>
<evidence type="ECO:0000313" key="2">
    <source>
        <dbReference type="EMBL" id="MCX2699364.1"/>
    </source>
</evidence>
<protein>
    <submittedName>
        <fullName evidence="2">Uncharacterized protein</fullName>
    </submittedName>
</protein>